<accession>A0AAD5ML88</accession>
<evidence type="ECO:0000256" key="1">
    <source>
        <dbReference type="SAM" id="MobiDB-lite"/>
    </source>
</evidence>
<proteinExistence type="predicted"/>
<name>A0AAD5ML88_PARTN</name>
<evidence type="ECO:0000313" key="3">
    <source>
        <dbReference type="Proteomes" id="UP001196413"/>
    </source>
</evidence>
<feature type="region of interest" description="Disordered" evidence="1">
    <location>
        <begin position="1"/>
        <end position="20"/>
    </location>
</feature>
<sequence>MMRNYSEDDEELVSLHESSVSNYPRFEQQSDYEQVPEQPVLSSAAQQAIHQYSVGGKLPQHIYQTVHHEPSKHQQIPGKCVTCSGSTAAYHELNVQTIFGDNHEVRMQHSEPNFQRDFEDKQVEPGSKKPLVSAGHLMQQVGSAPYSFPLRSRQKPHESYETSQHQNVQVQCCEEVDGNYWCHPGIPYQSEKTHDTVREELSRRIPSEVIHHQVSKGRHGYQEQQMYLQRPAVDQHDINTTRAIPREQGQVPRNQIPEAVAPWKSSLLPQAACPVAPHQRQESQGVQQRQQFPSHSMQVMSQEEDELLQRKQPAELMEDEMRAMRYIYLVNEQRIAKRLLAQSDRKNQKPLTQPANLMCMFELPPMLMEPTAIPEGVSRRRMQEPILPPYYHAQFAVRNGPCVSPLDPESEKCDEILTLREVMDIELLEPPTALPVLLQTQSNTSERGNEKLTSRVHRRVDPESTEDRLSRQCHPGSRSYRNENFLQSEADHPAVRRNRGALQTEQSLLCLFHSYDVLLTCQALLGQGFQIVK</sequence>
<keyword evidence="3" id="KW-1185">Reference proteome</keyword>
<protein>
    <submittedName>
        <fullName evidence="2">Uncharacterized protein</fullName>
    </submittedName>
</protein>
<feature type="region of interest" description="Disordered" evidence="1">
    <location>
        <begin position="273"/>
        <end position="306"/>
    </location>
</feature>
<gene>
    <name evidence="2" type="ORF">KIN20_000829</name>
</gene>
<feature type="compositionally biased region" description="Low complexity" evidence="1">
    <location>
        <begin position="282"/>
        <end position="291"/>
    </location>
</feature>
<feature type="compositionally biased region" description="Polar residues" evidence="1">
    <location>
        <begin position="292"/>
        <end position="301"/>
    </location>
</feature>
<dbReference type="AlphaFoldDB" id="A0AAD5ML88"/>
<feature type="compositionally biased region" description="Basic and acidic residues" evidence="1">
    <location>
        <begin position="447"/>
        <end position="470"/>
    </location>
</feature>
<dbReference type="EMBL" id="JAHQIW010000117">
    <property type="protein sequence ID" value="KAJ1346124.1"/>
    <property type="molecule type" value="Genomic_DNA"/>
</dbReference>
<organism evidence="2 3">
    <name type="scientific">Parelaphostrongylus tenuis</name>
    <name type="common">Meningeal worm</name>
    <dbReference type="NCBI Taxonomy" id="148309"/>
    <lineage>
        <taxon>Eukaryota</taxon>
        <taxon>Metazoa</taxon>
        <taxon>Ecdysozoa</taxon>
        <taxon>Nematoda</taxon>
        <taxon>Chromadorea</taxon>
        <taxon>Rhabditida</taxon>
        <taxon>Rhabditina</taxon>
        <taxon>Rhabditomorpha</taxon>
        <taxon>Strongyloidea</taxon>
        <taxon>Metastrongylidae</taxon>
        <taxon>Parelaphostrongylus</taxon>
    </lineage>
</organism>
<reference evidence="2" key="1">
    <citation type="submission" date="2021-06" db="EMBL/GenBank/DDBJ databases">
        <title>Parelaphostrongylus tenuis whole genome reference sequence.</title>
        <authorList>
            <person name="Garwood T.J."/>
            <person name="Larsen P.A."/>
            <person name="Fountain-Jones N.M."/>
            <person name="Garbe J.R."/>
            <person name="Macchietto M.G."/>
            <person name="Kania S.A."/>
            <person name="Gerhold R.W."/>
            <person name="Richards J.E."/>
            <person name="Wolf T.M."/>
        </authorList>
    </citation>
    <scope>NUCLEOTIDE SEQUENCE</scope>
    <source>
        <strain evidence="2">MNPRO001-30</strain>
        <tissue evidence="2">Meninges</tissue>
    </source>
</reference>
<dbReference type="Proteomes" id="UP001196413">
    <property type="component" value="Unassembled WGS sequence"/>
</dbReference>
<evidence type="ECO:0000313" key="2">
    <source>
        <dbReference type="EMBL" id="KAJ1346124.1"/>
    </source>
</evidence>
<comment type="caution">
    <text evidence="2">The sequence shown here is derived from an EMBL/GenBank/DDBJ whole genome shotgun (WGS) entry which is preliminary data.</text>
</comment>
<feature type="region of interest" description="Disordered" evidence="1">
    <location>
        <begin position="442"/>
        <end position="477"/>
    </location>
</feature>